<accession>A0AAP0R693</accession>
<keyword evidence="9" id="KW-1185">Reference proteome</keyword>
<dbReference type="GO" id="GO:0019829">
    <property type="term" value="F:ATPase-coupled monoatomic cation transmembrane transporter activity"/>
    <property type="evidence" value="ECO:0007669"/>
    <property type="project" value="TreeGrafter"/>
</dbReference>
<keyword evidence="5" id="KW-0460">Magnesium</keyword>
<evidence type="ECO:0000256" key="3">
    <source>
        <dbReference type="ARBA" id="ARBA00022741"/>
    </source>
</evidence>
<reference evidence="8 9" key="1">
    <citation type="journal article" date="2024" name="Plant J.">
        <title>Genome sequences and population genomics reveal climatic adaptation and genomic divergence between two closely related sweetgum species.</title>
        <authorList>
            <person name="Xu W.Q."/>
            <person name="Ren C.Q."/>
            <person name="Zhang X.Y."/>
            <person name="Comes H.P."/>
            <person name="Liu X.H."/>
            <person name="Li Y.G."/>
            <person name="Kettle C.J."/>
            <person name="Jalonen R."/>
            <person name="Gaisberger H."/>
            <person name="Ma Y.Z."/>
            <person name="Qiu Y.X."/>
        </authorList>
    </citation>
    <scope>NUCLEOTIDE SEQUENCE [LARGE SCALE GENOMIC DNA]</scope>
    <source>
        <strain evidence="8">Hangzhou</strain>
    </source>
</reference>
<dbReference type="GO" id="GO:0015662">
    <property type="term" value="F:P-type ion transporter activity"/>
    <property type="evidence" value="ECO:0007669"/>
    <property type="project" value="TreeGrafter"/>
</dbReference>
<comment type="subcellular location">
    <subcellularLocation>
        <location evidence="1">Membrane</location>
        <topology evidence="1">Multi-pass membrane protein</topology>
    </subcellularLocation>
</comment>
<evidence type="ECO:0000256" key="7">
    <source>
        <dbReference type="SAM" id="MobiDB-lite"/>
    </source>
</evidence>
<evidence type="ECO:0000256" key="2">
    <source>
        <dbReference type="ARBA" id="ARBA00022723"/>
    </source>
</evidence>
<dbReference type="GO" id="GO:0005524">
    <property type="term" value="F:ATP binding"/>
    <property type="evidence" value="ECO:0007669"/>
    <property type="project" value="UniProtKB-KW"/>
</dbReference>
<keyword evidence="4" id="KW-0067">ATP-binding</keyword>
<evidence type="ECO:0000256" key="4">
    <source>
        <dbReference type="ARBA" id="ARBA00022840"/>
    </source>
</evidence>
<dbReference type="AlphaFoldDB" id="A0AAP0R693"/>
<keyword evidence="3" id="KW-0547">Nucleotide-binding</keyword>
<evidence type="ECO:0000313" key="9">
    <source>
        <dbReference type="Proteomes" id="UP001415857"/>
    </source>
</evidence>
<sequence length="252" mass="27277">MVNTASSSSPPQRIKSGKEKTTYYLFCLAHVGVALLNAVPSTQTGNSSSETSKDETTKSVKSKKPKPASEAGKALTLNGEGPSKSRAISRSDSARHSSGNCHLTAAEMQRQKLKKLMDELNAEGDGCRAPIIKLGDFSMASPFTAKHESVAPTTDIIRQGHNILVTTLQMFKILGLNCLAMAHVLSVMNLDGIKPGNVWATISGVFTAANFTHWYTIITNNSNHCLMCIRIVALSYPNHVYSCTFQQLFIQS</sequence>
<dbReference type="GO" id="GO:0006874">
    <property type="term" value="P:intracellular calcium ion homeostasis"/>
    <property type="evidence" value="ECO:0007669"/>
    <property type="project" value="TreeGrafter"/>
</dbReference>
<evidence type="ECO:0000313" key="8">
    <source>
        <dbReference type="EMBL" id="KAK9269743.1"/>
    </source>
</evidence>
<dbReference type="Proteomes" id="UP001415857">
    <property type="component" value="Unassembled WGS sequence"/>
</dbReference>
<dbReference type="EMBL" id="JBBPBK010000015">
    <property type="protein sequence ID" value="KAK9269743.1"/>
    <property type="molecule type" value="Genomic_DNA"/>
</dbReference>
<organism evidence="8 9">
    <name type="scientific">Liquidambar formosana</name>
    <name type="common">Formosan gum</name>
    <dbReference type="NCBI Taxonomy" id="63359"/>
    <lineage>
        <taxon>Eukaryota</taxon>
        <taxon>Viridiplantae</taxon>
        <taxon>Streptophyta</taxon>
        <taxon>Embryophyta</taxon>
        <taxon>Tracheophyta</taxon>
        <taxon>Spermatophyta</taxon>
        <taxon>Magnoliopsida</taxon>
        <taxon>eudicotyledons</taxon>
        <taxon>Gunneridae</taxon>
        <taxon>Pentapetalae</taxon>
        <taxon>Saxifragales</taxon>
        <taxon>Altingiaceae</taxon>
        <taxon>Liquidambar</taxon>
    </lineage>
</organism>
<name>A0AAP0R693_LIQFO</name>
<evidence type="ECO:0000256" key="5">
    <source>
        <dbReference type="ARBA" id="ARBA00022842"/>
    </source>
</evidence>
<evidence type="ECO:0000256" key="1">
    <source>
        <dbReference type="ARBA" id="ARBA00004141"/>
    </source>
</evidence>
<feature type="region of interest" description="Disordered" evidence="7">
    <location>
        <begin position="41"/>
        <end position="103"/>
    </location>
</feature>
<dbReference type="InterPro" id="IPR006544">
    <property type="entry name" value="P-type_TPase_V"/>
</dbReference>
<comment type="caution">
    <text evidence="8">The sequence shown here is derived from an EMBL/GenBank/DDBJ whole genome shotgun (WGS) entry which is preliminary data.</text>
</comment>
<feature type="compositionally biased region" description="Polar residues" evidence="7">
    <location>
        <begin position="86"/>
        <end position="101"/>
    </location>
</feature>
<keyword evidence="2" id="KW-0479">Metal-binding</keyword>
<proteinExistence type="predicted"/>
<dbReference type="PANTHER" id="PTHR45630:SF7">
    <property type="entry name" value="ENDOPLASMIC RETICULUM TRANSMEMBRANE HELIX TRANSLOCASE"/>
    <property type="match status" value="1"/>
</dbReference>
<keyword evidence="6" id="KW-1278">Translocase</keyword>
<evidence type="ECO:0000256" key="6">
    <source>
        <dbReference type="ARBA" id="ARBA00022967"/>
    </source>
</evidence>
<protein>
    <submittedName>
        <fullName evidence="8">Uncharacterized protein</fullName>
    </submittedName>
</protein>
<dbReference type="GO" id="GO:0005789">
    <property type="term" value="C:endoplasmic reticulum membrane"/>
    <property type="evidence" value="ECO:0007669"/>
    <property type="project" value="TreeGrafter"/>
</dbReference>
<dbReference type="PANTHER" id="PTHR45630">
    <property type="entry name" value="CATION-TRANSPORTING ATPASE-RELATED"/>
    <property type="match status" value="1"/>
</dbReference>
<gene>
    <name evidence="8" type="ORF">L1049_001521</name>
</gene>
<dbReference type="GO" id="GO:0046872">
    <property type="term" value="F:metal ion binding"/>
    <property type="evidence" value="ECO:0007669"/>
    <property type="project" value="UniProtKB-KW"/>
</dbReference>